<keyword evidence="11" id="KW-1185">Reference proteome</keyword>
<feature type="repeat" description="WD" evidence="7">
    <location>
        <begin position="735"/>
        <end position="770"/>
    </location>
</feature>
<dbReference type="PANTHER" id="PTHR19879:SF1">
    <property type="entry name" value="CANNONBALL-RELATED"/>
    <property type="match status" value="1"/>
</dbReference>
<dbReference type="GO" id="GO:0005669">
    <property type="term" value="C:transcription factor TFIID complex"/>
    <property type="evidence" value="ECO:0007669"/>
    <property type="project" value="TreeGrafter"/>
</dbReference>
<dbReference type="Pfam" id="PF04494">
    <property type="entry name" value="TFIID_NTD2"/>
    <property type="match status" value="1"/>
</dbReference>
<evidence type="ECO:0000256" key="8">
    <source>
        <dbReference type="SAM" id="MobiDB-lite"/>
    </source>
</evidence>
<dbReference type="AlphaFoldDB" id="A0A5C5G089"/>
<feature type="repeat" description="WD" evidence="7">
    <location>
        <begin position="693"/>
        <end position="734"/>
    </location>
</feature>
<dbReference type="GO" id="GO:0006367">
    <property type="term" value="P:transcription initiation at RNA polymerase II promoter"/>
    <property type="evidence" value="ECO:0007669"/>
    <property type="project" value="TreeGrafter"/>
</dbReference>
<evidence type="ECO:0000256" key="5">
    <source>
        <dbReference type="ARBA" id="ARBA00023163"/>
    </source>
</evidence>
<evidence type="ECO:0000256" key="7">
    <source>
        <dbReference type="PROSITE-ProRule" id="PRU00221"/>
    </source>
</evidence>
<dbReference type="InterPro" id="IPR020472">
    <property type="entry name" value="WD40_PAC1"/>
</dbReference>
<reference evidence="10 11" key="1">
    <citation type="submission" date="2019-03" db="EMBL/GenBank/DDBJ databases">
        <title>Rhodosporidium diobovatum UCD-FST 08-225 genome sequencing, assembly, and annotation.</title>
        <authorList>
            <person name="Fakankun I.U."/>
            <person name="Fristensky B."/>
            <person name="Levin D.B."/>
        </authorList>
    </citation>
    <scope>NUCLEOTIDE SEQUENCE [LARGE SCALE GENOMIC DNA]</scope>
    <source>
        <strain evidence="10 11">UCD-FST 08-225</strain>
    </source>
</reference>
<dbReference type="InterPro" id="IPR001680">
    <property type="entry name" value="WD40_rpt"/>
</dbReference>
<evidence type="ECO:0000256" key="3">
    <source>
        <dbReference type="ARBA" id="ARBA00022737"/>
    </source>
</evidence>
<dbReference type="InterPro" id="IPR015943">
    <property type="entry name" value="WD40/YVTN_repeat-like_dom_sf"/>
</dbReference>
<feature type="repeat" description="WD" evidence="7">
    <location>
        <begin position="609"/>
        <end position="640"/>
    </location>
</feature>
<feature type="region of interest" description="Disordered" evidence="8">
    <location>
        <begin position="265"/>
        <end position="407"/>
    </location>
</feature>
<dbReference type="SUPFAM" id="SSF50978">
    <property type="entry name" value="WD40 repeat-like"/>
    <property type="match status" value="1"/>
</dbReference>
<organism evidence="10 11">
    <name type="scientific">Rhodotorula diobovata</name>
    <dbReference type="NCBI Taxonomy" id="5288"/>
    <lineage>
        <taxon>Eukaryota</taxon>
        <taxon>Fungi</taxon>
        <taxon>Dikarya</taxon>
        <taxon>Basidiomycota</taxon>
        <taxon>Pucciniomycotina</taxon>
        <taxon>Microbotryomycetes</taxon>
        <taxon>Sporidiobolales</taxon>
        <taxon>Sporidiobolaceae</taxon>
        <taxon>Rhodotorula</taxon>
    </lineage>
</organism>
<feature type="repeat" description="WD" evidence="7">
    <location>
        <begin position="651"/>
        <end position="692"/>
    </location>
</feature>
<keyword evidence="2 7" id="KW-0853">WD repeat</keyword>
<dbReference type="InterPro" id="IPR036322">
    <property type="entry name" value="WD40_repeat_dom_sf"/>
</dbReference>
<keyword evidence="5" id="KW-0804">Transcription</keyword>
<evidence type="ECO:0000256" key="6">
    <source>
        <dbReference type="ARBA" id="ARBA00023242"/>
    </source>
</evidence>
<name>A0A5C5G089_9BASI</name>
<evidence type="ECO:0000259" key="9">
    <source>
        <dbReference type="Pfam" id="PF04494"/>
    </source>
</evidence>
<accession>A0A5C5G089</accession>
<dbReference type="InterPro" id="IPR007582">
    <property type="entry name" value="TFIID_NTD2"/>
</dbReference>
<keyword evidence="4" id="KW-0805">Transcription regulation</keyword>
<dbReference type="EMBL" id="SOZI01000035">
    <property type="protein sequence ID" value="TNY21852.1"/>
    <property type="molecule type" value="Genomic_DNA"/>
</dbReference>
<feature type="compositionally biased region" description="Low complexity" evidence="8">
    <location>
        <begin position="367"/>
        <end position="384"/>
    </location>
</feature>
<dbReference type="SMART" id="SM00320">
    <property type="entry name" value="WD40"/>
    <property type="match status" value="6"/>
</dbReference>
<feature type="repeat" description="WD" evidence="7">
    <location>
        <begin position="561"/>
        <end position="608"/>
    </location>
</feature>
<dbReference type="Gene3D" id="1.25.40.500">
    <property type="entry name" value="TFIID subunit TAF5, NTD2 domain"/>
    <property type="match status" value="1"/>
</dbReference>
<feature type="region of interest" description="Disordered" evidence="8">
    <location>
        <begin position="771"/>
        <end position="791"/>
    </location>
</feature>
<protein>
    <submittedName>
        <fullName evidence="10">WD40-repeat-containing domain protein</fullName>
    </submittedName>
</protein>
<dbReference type="Gene3D" id="2.130.10.10">
    <property type="entry name" value="YVTN repeat-like/Quinoprotein amine dehydrogenase"/>
    <property type="match status" value="2"/>
</dbReference>
<dbReference type="PROSITE" id="PS00678">
    <property type="entry name" value="WD_REPEATS_1"/>
    <property type="match status" value="2"/>
</dbReference>
<comment type="subcellular location">
    <subcellularLocation>
        <location evidence="1">Nucleus</location>
    </subcellularLocation>
</comment>
<keyword evidence="3" id="KW-0677">Repeat</keyword>
<dbReference type="PANTHER" id="PTHR19879">
    <property type="entry name" value="TRANSCRIPTION INITIATION FACTOR TFIID"/>
    <property type="match status" value="1"/>
</dbReference>
<dbReference type="OrthoDB" id="10266330at2759"/>
<dbReference type="InterPro" id="IPR037264">
    <property type="entry name" value="TFIID_NTD2_sf"/>
</dbReference>
<dbReference type="GO" id="GO:0016251">
    <property type="term" value="F:RNA polymerase II general transcription initiation factor activity"/>
    <property type="evidence" value="ECO:0007669"/>
    <property type="project" value="TreeGrafter"/>
</dbReference>
<feature type="compositionally biased region" description="Gly residues" evidence="8">
    <location>
        <begin position="333"/>
        <end position="346"/>
    </location>
</feature>
<keyword evidence="6" id="KW-0539">Nucleus</keyword>
<dbReference type="SUPFAM" id="SSF160897">
    <property type="entry name" value="Taf5 N-terminal domain-like"/>
    <property type="match status" value="1"/>
</dbReference>
<dbReference type="PROSITE" id="PS50294">
    <property type="entry name" value="WD_REPEATS_REGION"/>
    <property type="match status" value="5"/>
</dbReference>
<feature type="domain" description="TFIID subunit TAF5 NTD2" evidence="9">
    <location>
        <begin position="120"/>
        <end position="237"/>
    </location>
</feature>
<sequence>MSTPGPPAGAQSTPDANYRAILDYLAKRGHHKAALALSADLEGSLSRQGTPAPGPGPVPGGGKAVPLDDFAERNAPSAPRQPSAPPGQQPQQQGQGQGQGQGQVRRRMDQSVAPGHMLADPPSWDKGYAGLRLFVENSLDIHRPELSPLLLPLFVHSYLDLVLVGYRDAADHFLARFAPDHAPLYPGLVRLLASLRLPSHVAENEQALRWRHERYHVRLSERGWGLLLGWLQGGGLHGSSEGTEGRGRDRVLAIINERVKVDDYASLSRGGAPPAPYGADGTAPELRLGPGRVNPQLEREVRRRLKDAGEEEDDAVGEGAGAKARGREDKAGGADGEGAEGAGGGAADSAGDAAGDGALERKPTLDAPSSSSAAAAANDAKAASTGGSTTDAQLISPFPAELPPYPSTFRTLDVAREVERVREARKRIRLGPEAYAPEGALIPATRGEGGGALGAGLLGERGAEGRARGAREDQRRGVGKPSVCLFTLHDTGDSLSTVTFSEDSTVMATGFTESYIRLWSLDGKGLRALRTDLKEDEVDKIRDANDLSKLYHPDAPQTRKLIAHSGPVYSLSFDPVPGPASPPRYLLSASADTTVRLWSLETYANLVVYRGHREPVWAVEWGPRGVYFATASRDRTARLWITDKVNAVRIFAGHLSDVNCLSFHPNSLYLATGSSDRTCRLWDVQKGHCVRVFIGHRAAVQVVRCSPDGRYLASAGDDGLVLLWSLATGLRIKTFHGHTAPINSLAFSNESTVLVSGAADDTVRVWDVATPPGEGANPSDVPSAQGAGGTPDLLATLATKRTPVLEVKFTPRNLCLAAGAMREAAPPA</sequence>
<dbReference type="Pfam" id="PF00400">
    <property type="entry name" value="WD40"/>
    <property type="match status" value="6"/>
</dbReference>
<evidence type="ECO:0000313" key="10">
    <source>
        <dbReference type="EMBL" id="TNY21852.1"/>
    </source>
</evidence>
<feature type="repeat" description="WD" evidence="7">
    <location>
        <begin position="488"/>
        <end position="522"/>
    </location>
</feature>
<evidence type="ECO:0000313" key="11">
    <source>
        <dbReference type="Proteomes" id="UP000311382"/>
    </source>
</evidence>
<comment type="caution">
    <text evidence="10">The sequence shown here is derived from an EMBL/GenBank/DDBJ whole genome shotgun (WGS) entry which is preliminary data.</text>
</comment>
<dbReference type="PROSITE" id="PS50082">
    <property type="entry name" value="WD_REPEATS_2"/>
    <property type="match status" value="6"/>
</dbReference>
<dbReference type="CDD" id="cd00200">
    <property type="entry name" value="WD40"/>
    <property type="match status" value="1"/>
</dbReference>
<dbReference type="STRING" id="5288.A0A5C5G089"/>
<dbReference type="InterPro" id="IPR019775">
    <property type="entry name" value="WD40_repeat_CS"/>
</dbReference>
<dbReference type="PRINTS" id="PR00320">
    <property type="entry name" value="GPROTEINBRPT"/>
</dbReference>
<proteinExistence type="predicted"/>
<gene>
    <name evidence="10" type="ORF">DMC30DRAFT_421392</name>
</gene>
<evidence type="ECO:0000256" key="1">
    <source>
        <dbReference type="ARBA" id="ARBA00004123"/>
    </source>
</evidence>
<evidence type="ECO:0000256" key="2">
    <source>
        <dbReference type="ARBA" id="ARBA00022574"/>
    </source>
</evidence>
<dbReference type="CDD" id="cd08044">
    <property type="entry name" value="TAF5_NTD2"/>
    <property type="match status" value="1"/>
</dbReference>
<feature type="compositionally biased region" description="Low complexity" evidence="8">
    <location>
        <begin position="347"/>
        <end position="357"/>
    </location>
</feature>
<evidence type="ECO:0000256" key="4">
    <source>
        <dbReference type="ARBA" id="ARBA00023015"/>
    </source>
</evidence>
<feature type="region of interest" description="Disordered" evidence="8">
    <location>
        <begin position="42"/>
        <end position="121"/>
    </location>
</feature>
<dbReference type="Proteomes" id="UP000311382">
    <property type="component" value="Unassembled WGS sequence"/>
</dbReference>